<dbReference type="Pfam" id="PF01522">
    <property type="entry name" value="Polysacc_deac_1"/>
    <property type="match status" value="1"/>
</dbReference>
<dbReference type="PANTHER" id="PTHR10587:SF133">
    <property type="entry name" value="CHITIN DEACETYLASE 1-RELATED"/>
    <property type="match status" value="1"/>
</dbReference>
<dbReference type="InterPro" id="IPR050248">
    <property type="entry name" value="Polysacc_deacetylase_ArnD"/>
</dbReference>
<sequence>MQFYKVPGIIPRLFNGYTWHKDRNKKTVYLTFDDGPVPSVSDYVLKLLDEHEMKATYFMVGDNVYKNPALANEVIQEGHGIGNHTYHHLRAGKMPLTVYLDDVEQCRKVILEKTGVDTNTFRPPYGWINGPYSRHLSQRYEIILWDVISWDFKSGLNTGVALNKIKEHTENGSIVLFHDQLKSKNNLQKILPGYLEYLSSQGFQTALL</sequence>
<dbReference type="KEGG" id="camu:CA2015_3163"/>
<protein>
    <submittedName>
        <fullName evidence="4">Peptidoglycan N-acetylglucosamine deacetylase</fullName>
    </submittedName>
</protein>
<dbReference type="InterPro" id="IPR011330">
    <property type="entry name" value="Glyco_hydro/deAcase_b/a-brl"/>
</dbReference>
<dbReference type="GO" id="GO:0016810">
    <property type="term" value="F:hydrolase activity, acting on carbon-nitrogen (but not peptide) bonds"/>
    <property type="evidence" value="ECO:0007669"/>
    <property type="project" value="InterPro"/>
</dbReference>
<organism evidence="4 5">
    <name type="scientific">Cyclobacterium amurskyense</name>
    <dbReference type="NCBI Taxonomy" id="320787"/>
    <lineage>
        <taxon>Bacteria</taxon>
        <taxon>Pseudomonadati</taxon>
        <taxon>Bacteroidota</taxon>
        <taxon>Cytophagia</taxon>
        <taxon>Cytophagales</taxon>
        <taxon>Cyclobacteriaceae</taxon>
        <taxon>Cyclobacterium</taxon>
    </lineage>
</organism>
<proteinExistence type="predicted"/>
<evidence type="ECO:0000313" key="5">
    <source>
        <dbReference type="Proteomes" id="UP000036520"/>
    </source>
</evidence>
<dbReference type="AlphaFoldDB" id="A0A0H4PDP1"/>
<evidence type="ECO:0000256" key="1">
    <source>
        <dbReference type="ARBA" id="ARBA00022723"/>
    </source>
</evidence>
<dbReference type="PROSITE" id="PS51677">
    <property type="entry name" value="NODB"/>
    <property type="match status" value="1"/>
</dbReference>
<dbReference type="GO" id="GO:0016020">
    <property type="term" value="C:membrane"/>
    <property type="evidence" value="ECO:0007669"/>
    <property type="project" value="TreeGrafter"/>
</dbReference>
<dbReference type="Gene3D" id="3.20.20.370">
    <property type="entry name" value="Glycoside hydrolase/deacetylase"/>
    <property type="match status" value="1"/>
</dbReference>
<dbReference type="InterPro" id="IPR002509">
    <property type="entry name" value="NODB_dom"/>
</dbReference>
<evidence type="ECO:0000256" key="2">
    <source>
        <dbReference type="ARBA" id="ARBA00022801"/>
    </source>
</evidence>
<dbReference type="OrthoDB" id="9812065at2"/>
<reference evidence="4 5" key="1">
    <citation type="submission" date="2015-07" db="EMBL/GenBank/DDBJ databases">
        <authorList>
            <person name="Kim K.M."/>
        </authorList>
    </citation>
    <scope>NUCLEOTIDE SEQUENCE [LARGE SCALE GENOMIC DNA]</scope>
    <source>
        <strain evidence="4 5">KCTC 12363</strain>
    </source>
</reference>
<evidence type="ECO:0000313" key="4">
    <source>
        <dbReference type="EMBL" id="AKP52561.1"/>
    </source>
</evidence>
<accession>A0A0H4PDP1</accession>
<keyword evidence="2" id="KW-0378">Hydrolase</keyword>
<feature type="domain" description="NodB homology" evidence="3">
    <location>
        <begin position="26"/>
        <end position="206"/>
    </location>
</feature>
<dbReference type="GO" id="GO:0046872">
    <property type="term" value="F:metal ion binding"/>
    <property type="evidence" value="ECO:0007669"/>
    <property type="project" value="UniProtKB-KW"/>
</dbReference>
<name>A0A0H4PDP1_9BACT</name>
<dbReference type="SUPFAM" id="SSF88713">
    <property type="entry name" value="Glycoside hydrolase/deacetylase"/>
    <property type="match status" value="1"/>
</dbReference>
<gene>
    <name evidence="4" type="ORF">CA2015_3163</name>
</gene>
<keyword evidence="5" id="KW-1185">Reference proteome</keyword>
<dbReference type="PANTHER" id="PTHR10587">
    <property type="entry name" value="GLYCOSYL TRANSFERASE-RELATED"/>
    <property type="match status" value="1"/>
</dbReference>
<evidence type="ECO:0000259" key="3">
    <source>
        <dbReference type="PROSITE" id="PS51677"/>
    </source>
</evidence>
<dbReference type="CDD" id="cd10917">
    <property type="entry name" value="CE4_NodB_like_6s_7s"/>
    <property type="match status" value="1"/>
</dbReference>
<dbReference type="GO" id="GO:0005975">
    <property type="term" value="P:carbohydrate metabolic process"/>
    <property type="evidence" value="ECO:0007669"/>
    <property type="project" value="InterPro"/>
</dbReference>
<keyword evidence="1" id="KW-0479">Metal-binding</keyword>
<dbReference type="Proteomes" id="UP000036520">
    <property type="component" value="Chromosome"/>
</dbReference>
<dbReference type="EMBL" id="CP012040">
    <property type="protein sequence ID" value="AKP52561.1"/>
    <property type="molecule type" value="Genomic_DNA"/>
</dbReference>
<dbReference type="STRING" id="320787.CA2015_3163"/>
<dbReference type="RefSeq" id="WP_048642762.1">
    <property type="nucleotide sequence ID" value="NZ_CAXBGM010000017.1"/>
</dbReference>